<keyword evidence="3" id="KW-1185">Reference proteome</keyword>
<dbReference type="PROSITE" id="PS00197">
    <property type="entry name" value="2FE2S_FER_1"/>
    <property type="match status" value="1"/>
</dbReference>
<sequence length="58" mass="6359">MGCIGGGCGICKMRITKGQYKLNDWAAKALSEEKKKNGHVFLGQTYPLSALQLVYIPK</sequence>
<gene>
    <name evidence="2" type="ORF">R4Z09_12945</name>
</gene>
<dbReference type="InterPro" id="IPR036010">
    <property type="entry name" value="2Fe-2S_ferredoxin-like_sf"/>
</dbReference>
<feature type="domain" description="2Fe-2S ferredoxin-type" evidence="1">
    <location>
        <begin position="2"/>
        <end position="40"/>
    </location>
</feature>
<evidence type="ECO:0000313" key="3">
    <source>
        <dbReference type="Proteomes" id="UP001357223"/>
    </source>
</evidence>
<name>A0ABZ2CMJ4_9BACI</name>
<protein>
    <submittedName>
        <fullName evidence="2">2Fe-2S iron-sulfur cluster-binding protein</fullName>
    </submittedName>
</protein>
<accession>A0ABZ2CMJ4</accession>
<dbReference type="Pfam" id="PF00111">
    <property type="entry name" value="Fer2"/>
    <property type="match status" value="1"/>
</dbReference>
<evidence type="ECO:0000259" key="1">
    <source>
        <dbReference type="Pfam" id="PF00111"/>
    </source>
</evidence>
<dbReference type="InterPro" id="IPR001041">
    <property type="entry name" value="2Fe-2S_ferredoxin-type"/>
</dbReference>
<organism evidence="2 3">
    <name type="scientific">Niallia oryzisoli</name>
    <dbReference type="NCBI Taxonomy" id="1737571"/>
    <lineage>
        <taxon>Bacteria</taxon>
        <taxon>Bacillati</taxon>
        <taxon>Bacillota</taxon>
        <taxon>Bacilli</taxon>
        <taxon>Bacillales</taxon>
        <taxon>Bacillaceae</taxon>
        <taxon>Niallia</taxon>
    </lineage>
</organism>
<dbReference type="Proteomes" id="UP001357223">
    <property type="component" value="Chromosome"/>
</dbReference>
<dbReference type="SUPFAM" id="SSF54292">
    <property type="entry name" value="2Fe-2S ferredoxin-like"/>
    <property type="match status" value="1"/>
</dbReference>
<dbReference type="InterPro" id="IPR006058">
    <property type="entry name" value="2Fe2S_fd_BS"/>
</dbReference>
<dbReference type="EMBL" id="CP137640">
    <property type="protein sequence ID" value="WVX83815.1"/>
    <property type="molecule type" value="Genomic_DNA"/>
</dbReference>
<dbReference type="Gene3D" id="3.10.20.30">
    <property type="match status" value="1"/>
</dbReference>
<proteinExistence type="predicted"/>
<dbReference type="InterPro" id="IPR012675">
    <property type="entry name" value="Beta-grasp_dom_sf"/>
</dbReference>
<evidence type="ECO:0000313" key="2">
    <source>
        <dbReference type="EMBL" id="WVX83815.1"/>
    </source>
</evidence>
<reference evidence="2 3" key="1">
    <citation type="submission" date="2023-10" db="EMBL/GenBank/DDBJ databases">
        <title>Niallia locisalis sp.nov. isolated from a salt pond sample.</title>
        <authorList>
            <person name="Li X.-J."/>
            <person name="Dong L."/>
        </authorList>
    </citation>
    <scope>NUCLEOTIDE SEQUENCE [LARGE SCALE GENOMIC DNA]</scope>
    <source>
        <strain evidence="2 3">DSM 29761</strain>
    </source>
</reference>
<dbReference type="RefSeq" id="WP_338452687.1">
    <property type="nucleotide sequence ID" value="NZ_CP137640.1"/>
</dbReference>